<accession>A5ALJ3</accession>
<gene>
    <name evidence="1" type="ORF">VITISV_019447</name>
</gene>
<evidence type="ECO:0000313" key="1">
    <source>
        <dbReference type="EMBL" id="CAN75807.1"/>
    </source>
</evidence>
<name>A5ALJ3_VITVI</name>
<dbReference type="PANTHER" id="PTHR11439:SF442">
    <property type="entry name" value="CYSTEINE-RICH RLK (RECEPTOR-LIKE PROTEIN KINASE) 8"/>
    <property type="match status" value="1"/>
</dbReference>
<sequence length="369" mass="42754">MNIGLWYLKSDNFELIGFSDVDFPGCKVERKNTSDTCHFLGHSLVSRHSKKQNSVALSTVEAEYIAAGLCCAQILWMKQTVSDFNLSFEHVPIKCDNTSVISISKNPVQHSKTKHIEIRHHFLRDHAQKGDITLEFVSTKDQLVDIFTKPLSEEQFVNIRRQLGVRFSRLWCERFTRGKLMDWVAQLFLLLEESRSVWTQRASAAFFILLRLDSECTSPRFGLLFRDLSLERLFKGFTNFTTLVLPYGRFLTRVLKDIGIDLSREIDFEAPCAYDTYDDRSMGPVKFEKALDGSWALLAPNHAPWIDLSTQISSLGTRMEELVVVSDTWFYSMKDRMDQYQSGFTSRFECIEDRIDHYQAVFTSQFEHL</sequence>
<dbReference type="PANTHER" id="PTHR11439">
    <property type="entry name" value="GAG-POL-RELATED RETROTRANSPOSON"/>
    <property type="match status" value="1"/>
</dbReference>
<organism evidence="1">
    <name type="scientific">Vitis vinifera</name>
    <name type="common">Grape</name>
    <dbReference type="NCBI Taxonomy" id="29760"/>
    <lineage>
        <taxon>Eukaryota</taxon>
        <taxon>Viridiplantae</taxon>
        <taxon>Streptophyta</taxon>
        <taxon>Embryophyta</taxon>
        <taxon>Tracheophyta</taxon>
        <taxon>Spermatophyta</taxon>
        <taxon>Magnoliopsida</taxon>
        <taxon>eudicotyledons</taxon>
        <taxon>Gunneridae</taxon>
        <taxon>Pentapetalae</taxon>
        <taxon>rosids</taxon>
        <taxon>Vitales</taxon>
        <taxon>Vitaceae</taxon>
        <taxon>Viteae</taxon>
        <taxon>Vitis</taxon>
    </lineage>
</organism>
<evidence type="ECO:0008006" key="2">
    <source>
        <dbReference type="Google" id="ProtNLM"/>
    </source>
</evidence>
<dbReference type="EMBL" id="AM429604">
    <property type="protein sequence ID" value="CAN75807.1"/>
    <property type="molecule type" value="Genomic_DNA"/>
</dbReference>
<dbReference type="AlphaFoldDB" id="A5ALJ3"/>
<dbReference type="CDD" id="cd09272">
    <property type="entry name" value="RNase_HI_RT_Ty1"/>
    <property type="match status" value="1"/>
</dbReference>
<reference evidence="1" key="1">
    <citation type="journal article" date="2007" name="PLoS ONE">
        <title>The first genome sequence of an elite grapevine cultivar (Pinot noir Vitis vinifera L.): coping with a highly heterozygous genome.</title>
        <authorList>
            <person name="Velasco R."/>
            <person name="Zharkikh A."/>
            <person name="Troggio M."/>
            <person name="Cartwright D.A."/>
            <person name="Cestaro A."/>
            <person name="Pruss D."/>
            <person name="Pindo M."/>
            <person name="FitzGerald L.M."/>
            <person name="Vezzulli S."/>
            <person name="Reid J."/>
            <person name="Malacarne G."/>
            <person name="Iliev D."/>
            <person name="Coppola G."/>
            <person name="Wardell B."/>
            <person name="Micheletti D."/>
            <person name="Macalma T."/>
            <person name="Facci M."/>
            <person name="Mitchell J.T."/>
            <person name="Perazzolli M."/>
            <person name="Eldredge G."/>
            <person name="Gatto P."/>
            <person name="Oyzerski R."/>
            <person name="Moretto M."/>
            <person name="Gutin N."/>
            <person name="Stefanini M."/>
            <person name="Chen Y."/>
            <person name="Segala C."/>
            <person name="Davenport C."/>
            <person name="Dematte L."/>
            <person name="Mraz A."/>
            <person name="Battilana J."/>
            <person name="Stormo K."/>
            <person name="Costa F."/>
            <person name="Tao Q."/>
            <person name="Si-Ammour A."/>
            <person name="Harkins T."/>
            <person name="Lackey A."/>
            <person name="Perbost C."/>
            <person name="Taillon B."/>
            <person name="Stella A."/>
            <person name="Solovyev V."/>
            <person name="Fawcett J.A."/>
            <person name="Sterck L."/>
            <person name="Vandepoele K."/>
            <person name="Grando S.M."/>
            <person name="Toppo S."/>
            <person name="Moser C."/>
            <person name="Lanchbury J."/>
            <person name="Bogden R."/>
            <person name="Skolnick M."/>
            <person name="Sgaramella V."/>
            <person name="Bhatnagar S.K."/>
            <person name="Fontana P."/>
            <person name="Gutin A."/>
            <person name="Van de Peer Y."/>
            <person name="Salamini F."/>
            <person name="Viola R."/>
        </authorList>
    </citation>
    <scope>NUCLEOTIDE SEQUENCE</scope>
</reference>
<proteinExistence type="predicted"/>
<protein>
    <recommendedName>
        <fullName evidence="2">Copia protein</fullName>
    </recommendedName>
</protein>